<reference evidence="1" key="1">
    <citation type="submission" date="2013-05" db="EMBL/GenBank/DDBJ databases">
        <authorList>
            <person name="Yim A.K.Y."/>
            <person name="Chan T.F."/>
            <person name="Ji K.M."/>
            <person name="Liu X.Y."/>
            <person name="Zhou J.W."/>
            <person name="Li R.Q."/>
            <person name="Yang K.Y."/>
            <person name="Li J."/>
            <person name="Li M."/>
            <person name="Law P.T.W."/>
            <person name="Wu Y.L."/>
            <person name="Cai Z.L."/>
            <person name="Qin H."/>
            <person name="Bao Y."/>
            <person name="Leung R.K.K."/>
            <person name="Ng P.K.S."/>
            <person name="Zou J."/>
            <person name="Zhong X.J."/>
            <person name="Ran P.X."/>
            <person name="Zhong N.S."/>
            <person name="Liu Z.G."/>
            <person name="Tsui S.K.W."/>
        </authorList>
    </citation>
    <scope>NUCLEOTIDE SEQUENCE</scope>
    <source>
        <strain evidence="1">Derf</strain>
        <tissue evidence="1">Whole organism</tissue>
    </source>
</reference>
<dbReference type="AlphaFoldDB" id="A0A922HJJ3"/>
<accession>A0A922HJJ3</accession>
<reference evidence="1" key="2">
    <citation type="journal article" date="2022" name="Res Sq">
        <title>Comparative Genomics Reveals Insights into the Divergent Evolution of Astigmatic Mites and Household Pest Adaptations.</title>
        <authorList>
            <person name="Xiong Q."/>
            <person name="Wan A.T.-Y."/>
            <person name="Liu X.-Y."/>
            <person name="Fung C.S.-H."/>
            <person name="Xiao X."/>
            <person name="Malainual N."/>
            <person name="Hou J."/>
            <person name="Wang L."/>
            <person name="Wang M."/>
            <person name="Yang K."/>
            <person name="Cui Y."/>
            <person name="Leung E."/>
            <person name="Nong W."/>
            <person name="Shin S.-K."/>
            <person name="Au S."/>
            <person name="Jeong K.Y."/>
            <person name="Chew F.T."/>
            <person name="Hui J."/>
            <person name="Leung T.F."/>
            <person name="Tungtrongchitr A."/>
            <person name="Zhong N."/>
            <person name="Liu Z."/>
            <person name="Tsui S."/>
        </authorList>
    </citation>
    <scope>NUCLEOTIDE SEQUENCE</scope>
    <source>
        <strain evidence="1">Derf</strain>
        <tissue evidence="1">Whole organism</tissue>
    </source>
</reference>
<organism evidence="1 2">
    <name type="scientific">Dermatophagoides farinae</name>
    <name type="common">American house dust mite</name>
    <dbReference type="NCBI Taxonomy" id="6954"/>
    <lineage>
        <taxon>Eukaryota</taxon>
        <taxon>Metazoa</taxon>
        <taxon>Ecdysozoa</taxon>
        <taxon>Arthropoda</taxon>
        <taxon>Chelicerata</taxon>
        <taxon>Arachnida</taxon>
        <taxon>Acari</taxon>
        <taxon>Acariformes</taxon>
        <taxon>Sarcoptiformes</taxon>
        <taxon>Astigmata</taxon>
        <taxon>Psoroptidia</taxon>
        <taxon>Analgoidea</taxon>
        <taxon>Pyroglyphidae</taxon>
        <taxon>Dermatophagoidinae</taxon>
        <taxon>Dermatophagoides</taxon>
    </lineage>
</organism>
<sequence>MFQDEGLKIDRSGSSGISHLIRAVVSVTSGKVTFDGGPATLPFLSIAYRTLKPWIIPLRSYSATSSQSTTMVVDEVDLTWTE</sequence>
<keyword evidence="2" id="KW-1185">Reference proteome</keyword>
<comment type="caution">
    <text evidence="1">The sequence shown here is derived from an EMBL/GenBank/DDBJ whole genome shotgun (WGS) entry which is preliminary data.</text>
</comment>
<name>A0A922HJJ3_DERFA</name>
<evidence type="ECO:0000313" key="1">
    <source>
        <dbReference type="EMBL" id="KAH9494058.1"/>
    </source>
</evidence>
<protein>
    <submittedName>
        <fullName evidence="1">Uncharacterized protein</fullName>
    </submittedName>
</protein>
<evidence type="ECO:0000313" key="2">
    <source>
        <dbReference type="Proteomes" id="UP000790347"/>
    </source>
</evidence>
<dbReference type="Proteomes" id="UP000790347">
    <property type="component" value="Unassembled WGS sequence"/>
</dbReference>
<proteinExistence type="predicted"/>
<gene>
    <name evidence="1" type="ORF">DERF_014775</name>
</gene>
<dbReference type="EMBL" id="ASGP02000008">
    <property type="protein sequence ID" value="KAH9494058.1"/>
    <property type="molecule type" value="Genomic_DNA"/>
</dbReference>